<dbReference type="PANTHER" id="PTHR34203">
    <property type="entry name" value="METHYLTRANSFERASE, FKBM FAMILY PROTEIN"/>
    <property type="match status" value="1"/>
</dbReference>
<sequence>MMNTLPTFSSPLAIDQWGYYRPTFPAALCIAALRQRIARGAVKGPVRRLLARIGTEYDVEVDGLKLRCRVNDNYTEQMALERNGHTNRIAIDVITTDLKPGDVFVDVGANCGLFAVFAARKVGPAGRVIAIEPLPAMLARLRFNVAANGFSNVTVCPTAVGAQPGEATIHVSMKQYGHASLVGTEGEELMVPVTPLHAIIESTGLQRIDALKIDIEGFEDRALMPFIRSAPRQLWPARIFMEVDHAPRWQEDCLAGLLEAGYRERWRSGSDILLALPAAGR</sequence>
<dbReference type="NCBIfam" id="TIGR01444">
    <property type="entry name" value="fkbM_fam"/>
    <property type="match status" value="1"/>
</dbReference>
<dbReference type="RefSeq" id="WP_154739828.1">
    <property type="nucleotide sequence ID" value="NZ_WMBQ01000002.1"/>
</dbReference>
<evidence type="ECO:0000313" key="3">
    <source>
        <dbReference type="Proteomes" id="UP000440694"/>
    </source>
</evidence>
<keyword evidence="3" id="KW-1185">Reference proteome</keyword>
<proteinExistence type="predicted"/>
<dbReference type="AlphaFoldDB" id="A0A6I3KHU2"/>
<protein>
    <submittedName>
        <fullName evidence="2">FkbM family methyltransferase</fullName>
    </submittedName>
</protein>
<reference evidence="2 3" key="1">
    <citation type="submission" date="2019-11" db="EMBL/GenBank/DDBJ databases">
        <title>Identification of a novel strain.</title>
        <authorList>
            <person name="Xu Q."/>
            <person name="Wang G."/>
        </authorList>
    </citation>
    <scope>NUCLEOTIDE SEQUENCE [LARGE SCALE GENOMIC DNA]</scope>
    <source>
        <strain evidence="3">xq</strain>
    </source>
</reference>
<feature type="domain" description="Methyltransferase FkbM" evidence="1">
    <location>
        <begin position="106"/>
        <end position="262"/>
    </location>
</feature>
<dbReference type="PANTHER" id="PTHR34203:SF15">
    <property type="entry name" value="SLL1173 PROTEIN"/>
    <property type="match status" value="1"/>
</dbReference>
<dbReference type="GO" id="GO:0008168">
    <property type="term" value="F:methyltransferase activity"/>
    <property type="evidence" value="ECO:0007669"/>
    <property type="project" value="UniProtKB-KW"/>
</dbReference>
<dbReference type="CDD" id="cd02440">
    <property type="entry name" value="AdoMet_MTases"/>
    <property type="match status" value="1"/>
</dbReference>
<dbReference type="GO" id="GO:0032259">
    <property type="term" value="P:methylation"/>
    <property type="evidence" value="ECO:0007669"/>
    <property type="project" value="UniProtKB-KW"/>
</dbReference>
<dbReference type="InterPro" id="IPR006342">
    <property type="entry name" value="FkbM_mtfrase"/>
</dbReference>
<comment type="caution">
    <text evidence="2">The sequence shown here is derived from an EMBL/GenBank/DDBJ whole genome shotgun (WGS) entry which is preliminary data.</text>
</comment>
<name>A0A6I3KHU2_9HYPH</name>
<organism evidence="2 3">
    <name type="scientific">Hyphomicrobium album</name>
    <dbReference type="NCBI Taxonomy" id="2665159"/>
    <lineage>
        <taxon>Bacteria</taxon>
        <taxon>Pseudomonadati</taxon>
        <taxon>Pseudomonadota</taxon>
        <taxon>Alphaproteobacteria</taxon>
        <taxon>Hyphomicrobiales</taxon>
        <taxon>Hyphomicrobiaceae</taxon>
        <taxon>Hyphomicrobium</taxon>
    </lineage>
</organism>
<dbReference type="Gene3D" id="3.40.50.150">
    <property type="entry name" value="Vaccinia Virus protein VP39"/>
    <property type="match status" value="1"/>
</dbReference>
<dbReference type="InterPro" id="IPR029063">
    <property type="entry name" value="SAM-dependent_MTases_sf"/>
</dbReference>
<keyword evidence="2" id="KW-0808">Transferase</keyword>
<accession>A0A6I3KHU2</accession>
<gene>
    <name evidence="2" type="ORF">GIW81_13075</name>
</gene>
<evidence type="ECO:0000313" key="2">
    <source>
        <dbReference type="EMBL" id="MTD95265.1"/>
    </source>
</evidence>
<keyword evidence="2" id="KW-0489">Methyltransferase</keyword>
<dbReference type="Pfam" id="PF05050">
    <property type="entry name" value="Methyltransf_21"/>
    <property type="match status" value="1"/>
</dbReference>
<evidence type="ECO:0000259" key="1">
    <source>
        <dbReference type="Pfam" id="PF05050"/>
    </source>
</evidence>
<dbReference type="EMBL" id="WMBQ01000002">
    <property type="protein sequence ID" value="MTD95265.1"/>
    <property type="molecule type" value="Genomic_DNA"/>
</dbReference>
<dbReference type="SUPFAM" id="SSF53335">
    <property type="entry name" value="S-adenosyl-L-methionine-dependent methyltransferases"/>
    <property type="match status" value="1"/>
</dbReference>
<dbReference type="InterPro" id="IPR052514">
    <property type="entry name" value="SAM-dependent_MTase"/>
</dbReference>
<dbReference type="Proteomes" id="UP000440694">
    <property type="component" value="Unassembled WGS sequence"/>
</dbReference>